<sequence length="147" mass="15958">MKTICIGSTCFSVLKVFILNVCFIEATQHKTKMTFISVTILVLAFYTNGCAGDILLTQTPAVVVVQSGESATISCKASSAIDDDLAWYHQKPGEAPKFIIDFNTGLTSGRYQGTGYDMDFTLTISGVQAEDAGDYYCQQHEAAPFTQ</sequence>
<dbReference type="InterPro" id="IPR036179">
    <property type="entry name" value="Ig-like_dom_sf"/>
</dbReference>
<dbReference type="PROSITE" id="PS50835">
    <property type="entry name" value="IG_LIKE"/>
    <property type="match status" value="1"/>
</dbReference>
<dbReference type="SUPFAM" id="SSF48726">
    <property type="entry name" value="Immunoglobulin"/>
    <property type="match status" value="1"/>
</dbReference>
<dbReference type="InterPro" id="IPR013783">
    <property type="entry name" value="Ig-like_fold"/>
</dbReference>
<dbReference type="InterPro" id="IPR003599">
    <property type="entry name" value="Ig_sub"/>
</dbReference>
<dbReference type="InterPro" id="IPR050150">
    <property type="entry name" value="IgV_Light_Chain"/>
</dbReference>
<dbReference type="Pfam" id="PF07686">
    <property type="entry name" value="V-set"/>
    <property type="match status" value="1"/>
</dbReference>
<dbReference type="EMBL" id="FR905429">
    <property type="protein sequence ID" value="CDQ79248.1"/>
    <property type="molecule type" value="Genomic_DNA"/>
</dbReference>
<name>A0A060XI55_ONCMY</name>
<reference evidence="2" key="1">
    <citation type="journal article" date="2014" name="Nat. Commun.">
        <title>The rainbow trout genome provides novel insights into evolution after whole-genome duplication in vertebrates.</title>
        <authorList>
            <person name="Berthelot C."/>
            <person name="Brunet F."/>
            <person name="Chalopin D."/>
            <person name="Juanchich A."/>
            <person name="Bernard M."/>
            <person name="Noel B."/>
            <person name="Bento P."/>
            <person name="Da Silva C."/>
            <person name="Labadie K."/>
            <person name="Alberti A."/>
            <person name="Aury J.M."/>
            <person name="Louis A."/>
            <person name="Dehais P."/>
            <person name="Bardou P."/>
            <person name="Montfort J."/>
            <person name="Klopp C."/>
            <person name="Cabau C."/>
            <person name="Gaspin C."/>
            <person name="Thorgaard G.H."/>
            <person name="Boussaha M."/>
            <person name="Quillet E."/>
            <person name="Guyomard R."/>
            <person name="Galiana D."/>
            <person name="Bobe J."/>
            <person name="Volff J.N."/>
            <person name="Genet C."/>
            <person name="Wincker P."/>
            <person name="Jaillon O."/>
            <person name="Roest Crollius H."/>
            <person name="Guiguen Y."/>
        </authorList>
    </citation>
    <scope>NUCLEOTIDE SEQUENCE [LARGE SCALE GENOMIC DNA]</scope>
</reference>
<protein>
    <recommendedName>
        <fullName evidence="1">Ig-like domain-containing protein</fullName>
    </recommendedName>
</protein>
<dbReference type="PaxDb" id="8022-A0A060XI55"/>
<dbReference type="InterPro" id="IPR007110">
    <property type="entry name" value="Ig-like_dom"/>
</dbReference>
<dbReference type="PANTHER" id="PTHR23267">
    <property type="entry name" value="IMMUNOGLOBULIN LIGHT CHAIN"/>
    <property type="match status" value="1"/>
</dbReference>
<dbReference type="InterPro" id="IPR013106">
    <property type="entry name" value="Ig_V-set"/>
</dbReference>
<dbReference type="Proteomes" id="UP000193380">
    <property type="component" value="Unassembled WGS sequence"/>
</dbReference>
<dbReference type="SMART" id="SM00409">
    <property type="entry name" value="IG"/>
    <property type="match status" value="1"/>
</dbReference>
<dbReference type="AlphaFoldDB" id="A0A060XI55"/>
<evidence type="ECO:0000313" key="3">
    <source>
        <dbReference type="Proteomes" id="UP000193380"/>
    </source>
</evidence>
<accession>A0A060XI55</accession>
<dbReference type="SMART" id="SM00406">
    <property type="entry name" value="IGv"/>
    <property type="match status" value="1"/>
</dbReference>
<dbReference type="Gene3D" id="2.60.40.10">
    <property type="entry name" value="Immunoglobulins"/>
    <property type="match status" value="1"/>
</dbReference>
<dbReference type="FunFam" id="2.60.40.10:FF:001230">
    <property type="entry name" value="Immunoglobulin kappa variable 8-16"/>
    <property type="match status" value="1"/>
</dbReference>
<gene>
    <name evidence="2" type="ORF">GSONMT00039287001</name>
</gene>
<dbReference type="STRING" id="8022.A0A060XI55"/>
<evidence type="ECO:0000313" key="2">
    <source>
        <dbReference type="EMBL" id="CDQ79248.1"/>
    </source>
</evidence>
<evidence type="ECO:0000259" key="1">
    <source>
        <dbReference type="PROSITE" id="PS50835"/>
    </source>
</evidence>
<reference evidence="2" key="2">
    <citation type="submission" date="2014-03" db="EMBL/GenBank/DDBJ databases">
        <authorList>
            <person name="Genoscope - CEA"/>
        </authorList>
    </citation>
    <scope>NUCLEOTIDE SEQUENCE</scope>
</reference>
<feature type="domain" description="Ig-like" evidence="1">
    <location>
        <begin position="54"/>
        <end position="147"/>
    </location>
</feature>
<proteinExistence type="predicted"/>
<organism evidence="2 3">
    <name type="scientific">Oncorhynchus mykiss</name>
    <name type="common">Rainbow trout</name>
    <name type="synonym">Salmo gairdneri</name>
    <dbReference type="NCBI Taxonomy" id="8022"/>
    <lineage>
        <taxon>Eukaryota</taxon>
        <taxon>Metazoa</taxon>
        <taxon>Chordata</taxon>
        <taxon>Craniata</taxon>
        <taxon>Vertebrata</taxon>
        <taxon>Euteleostomi</taxon>
        <taxon>Actinopterygii</taxon>
        <taxon>Neopterygii</taxon>
        <taxon>Teleostei</taxon>
        <taxon>Protacanthopterygii</taxon>
        <taxon>Salmoniformes</taxon>
        <taxon>Salmonidae</taxon>
        <taxon>Salmoninae</taxon>
        <taxon>Oncorhynchus</taxon>
    </lineage>
</organism>